<evidence type="ECO:0008006" key="3">
    <source>
        <dbReference type="Google" id="ProtNLM"/>
    </source>
</evidence>
<dbReference type="InterPro" id="IPR011049">
    <property type="entry name" value="Serralysin-like_metalloprot_C"/>
</dbReference>
<dbReference type="RefSeq" id="WP_150897978.1">
    <property type="nucleotide sequence ID" value="NZ_WAAU01000003.1"/>
</dbReference>
<name>A0A7J5AS13_9FLAO</name>
<evidence type="ECO:0000313" key="2">
    <source>
        <dbReference type="Proteomes" id="UP000467305"/>
    </source>
</evidence>
<accession>A0A7J5AS13</accession>
<dbReference type="AlphaFoldDB" id="A0A7J5AS13"/>
<sequence>MKQNKETLKKYFETGDKPTQQQYAELIDSYVDSKPPEGKANRRFVIDETGEVNVAEEERTPEYTLSDIVNNKLSLLKDGITVKEIDLTPYIDDTNLARLVSGTVDNNGIATFTRDDNSIFTVDLSNLKGGGAVDVSNLVPYTGATQDVDLGNHYLKLGKERTVLNKAKHKDLLYIGNDSFLKQQTHVHNETDYIDGESIGLGKKALLNNTGINVVGTGISAAQNNTGANVVANGNYAAQNNTGNYATAIGDFALRMNTGGTSVGVGYSSGADNTGDSSVFVGVSSGASNRGRYTTGIGYNAASSNKGAFSTAVGHSALALNTHDGSTGVGYQSGESNTGSLATFLGFRAGYQNKGNNCIAIGNNALSSNASTGHTPIAIGNHALRYNTGYDSVVVGYFSGIKNIGNRIVGLGNSTLSENKGSSVVAIGYTSARQNLGNYTIGIGDESIVNNTGNDVMALGYQSLRYNSGEKNIALGVRSWNSFIEDTTKSKSFTAAEVDFENNRVTVINHGFGTADSIVNLKFRTTGTAPTGLPNGMIGSFKIIDANTLESVAQNIDTAGTGLHTFIPQFIYNNTTVIGYNSQPTKSNQVVLGNAATEEVTTAKDYKSTGSGYGVILKTPDGSKDFRISIDNSGNVVTTQVV</sequence>
<organism evidence="1 2">
    <name type="scientific">Tenacibaculum aiptasiae</name>
    <dbReference type="NCBI Taxonomy" id="426481"/>
    <lineage>
        <taxon>Bacteria</taxon>
        <taxon>Pseudomonadati</taxon>
        <taxon>Bacteroidota</taxon>
        <taxon>Flavobacteriia</taxon>
        <taxon>Flavobacteriales</taxon>
        <taxon>Flavobacteriaceae</taxon>
        <taxon>Tenacibaculum</taxon>
    </lineage>
</organism>
<dbReference type="Gene3D" id="2.150.10.10">
    <property type="entry name" value="Serralysin-like metalloprotease, C-terminal"/>
    <property type="match status" value="1"/>
</dbReference>
<reference evidence="1 2" key="1">
    <citation type="submission" date="2019-09" db="EMBL/GenBank/DDBJ databases">
        <authorList>
            <person name="Cao W.R."/>
        </authorList>
    </citation>
    <scope>NUCLEOTIDE SEQUENCE [LARGE SCALE GENOMIC DNA]</scope>
    <source>
        <strain evidence="2">a4</strain>
    </source>
</reference>
<proteinExistence type="predicted"/>
<comment type="caution">
    <text evidence="1">The sequence shown here is derived from an EMBL/GenBank/DDBJ whole genome shotgun (WGS) entry which is preliminary data.</text>
</comment>
<dbReference type="EMBL" id="WAAU01000003">
    <property type="protein sequence ID" value="KAB1160349.1"/>
    <property type="molecule type" value="Genomic_DNA"/>
</dbReference>
<dbReference type="Proteomes" id="UP000467305">
    <property type="component" value="Unassembled WGS sequence"/>
</dbReference>
<keyword evidence="2" id="KW-1185">Reference proteome</keyword>
<evidence type="ECO:0000313" key="1">
    <source>
        <dbReference type="EMBL" id="KAB1160349.1"/>
    </source>
</evidence>
<dbReference type="OrthoDB" id="1412468at2"/>
<protein>
    <recommendedName>
        <fullName evidence="3">Trimeric autotransporter adhesin YadA-like head domain-containing protein</fullName>
    </recommendedName>
</protein>
<gene>
    <name evidence="1" type="ORF">F7018_00285</name>
</gene>